<organism evidence="2">
    <name type="scientific">marine sediment metagenome</name>
    <dbReference type="NCBI Taxonomy" id="412755"/>
    <lineage>
        <taxon>unclassified sequences</taxon>
        <taxon>metagenomes</taxon>
        <taxon>ecological metagenomes</taxon>
    </lineage>
</organism>
<comment type="caution">
    <text evidence="2">The sequence shown here is derived from an EMBL/GenBank/DDBJ whole genome shotgun (WGS) entry which is preliminary data.</text>
</comment>
<dbReference type="InterPro" id="IPR028994">
    <property type="entry name" value="Integrin_alpha_N"/>
</dbReference>
<name>A0A0F9V1M9_9ZZZZ</name>
<dbReference type="AlphaFoldDB" id="A0A0F9V1M9"/>
<dbReference type="EMBL" id="LAZR01000055">
    <property type="protein sequence ID" value="KKN97884.1"/>
    <property type="molecule type" value="Genomic_DNA"/>
</dbReference>
<evidence type="ECO:0000256" key="1">
    <source>
        <dbReference type="ARBA" id="ARBA00022729"/>
    </source>
</evidence>
<gene>
    <name evidence="2" type="ORF">LCGC14_0154000</name>
</gene>
<evidence type="ECO:0000313" key="2">
    <source>
        <dbReference type="EMBL" id="KKN97884.1"/>
    </source>
</evidence>
<accession>A0A0F9V1M9</accession>
<keyword evidence="1" id="KW-0732">Signal</keyword>
<evidence type="ECO:0008006" key="3">
    <source>
        <dbReference type="Google" id="ProtNLM"/>
    </source>
</evidence>
<reference evidence="2" key="1">
    <citation type="journal article" date="2015" name="Nature">
        <title>Complex archaea that bridge the gap between prokaryotes and eukaryotes.</title>
        <authorList>
            <person name="Spang A."/>
            <person name="Saw J.H."/>
            <person name="Jorgensen S.L."/>
            <person name="Zaremba-Niedzwiedzka K."/>
            <person name="Martijn J."/>
            <person name="Lind A.E."/>
            <person name="van Eijk R."/>
            <person name="Schleper C."/>
            <person name="Guy L."/>
            <person name="Ettema T.J."/>
        </authorList>
    </citation>
    <scope>NUCLEOTIDE SEQUENCE</scope>
</reference>
<dbReference type="InterPro" id="IPR013517">
    <property type="entry name" value="FG-GAP"/>
</dbReference>
<dbReference type="Pfam" id="PF13517">
    <property type="entry name" value="FG-GAP_3"/>
    <property type="match status" value="1"/>
</dbReference>
<dbReference type="SUPFAM" id="SSF69318">
    <property type="entry name" value="Integrin alpha N-terminal domain"/>
    <property type="match status" value="1"/>
</dbReference>
<sequence>MQMLARYTLSCLLPILVAGSISAVPVFADVIARASFGDPTTRYDHGVLGDAVEWGSLTFVLTDGTTRRVILPQSLVFEDTAPRLADLDGDGSPEVIVVESSQTQGARLAVYDASGRVAHTPHIGRKNRWLAPIGAADFTGDGWLEIAIVVTPHLSGSVQLLSYENSRLSVIATAEGYTNHRIGDAEIAGGIRTCGPQPELILAQMPWHRASPTQMVALHLNGKALSPHSFSAPFTAKNVAAAQACALNPR</sequence>
<proteinExistence type="predicted"/>
<protein>
    <recommendedName>
        <fullName evidence="3">ASPIC/UnbV domain-containing protein</fullName>
    </recommendedName>
</protein>